<evidence type="ECO:0000313" key="2">
    <source>
        <dbReference type="Proteomes" id="UP001055811"/>
    </source>
</evidence>
<organism evidence="1 2">
    <name type="scientific">Cichorium intybus</name>
    <name type="common">Chicory</name>
    <dbReference type="NCBI Taxonomy" id="13427"/>
    <lineage>
        <taxon>Eukaryota</taxon>
        <taxon>Viridiplantae</taxon>
        <taxon>Streptophyta</taxon>
        <taxon>Embryophyta</taxon>
        <taxon>Tracheophyta</taxon>
        <taxon>Spermatophyta</taxon>
        <taxon>Magnoliopsida</taxon>
        <taxon>eudicotyledons</taxon>
        <taxon>Gunneridae</taxon>
        <taxon>Pentapetalae</taxon>
        <taxon>asterids</taxon>
        <taxon>campanulids</taxon>
        <taxon>Asterales</taxon>
        <taxon>Asteraceae</taxon>
        <taxon>Cichorioideae</taxon>
        <taxon>Cichorieae</taxon>
        <taxon>Cichoriinae</taxon>
        <taxon>Cichorium</taxon>
    </lineage>
</organism>
<comment type="caution">
    <text evidence="1">The sequence shown here is derived from an EMBL/GenBank/DDBJ whole genome shotgun (WGS) entry which is preliminary data.</text>
</comment>
<protein>
    <submittedName>
        <fullName evidence="1">Uncharacterized protein</fullName>
    </submittedName>
</protein>
<gene>
    <name evidence="1" type="ORF">L2E82_11201</name>
</gene>
<dbReference type="EMBL" id="CM042010">
    <property type="protein sequence ID" value="KAI3781195.1"/>
    <property type="molecule type" value="Genomic_DNA"/>
</dbReference>
<name>A0ACB9GDP3_CICIN</name>
<dbReference type="Proteomes" id="UP001055811">
    <property type="component" value="Linkage Group LG02"/>
</dbReference>
<reference evidence="2" key="1">
    <citation type="journal article" date="2022" name="Mol. Ecol. Resour.">
        <title>The genomes of chicory, endive, great burdock and yacon provide insights into Asteraceae palaeo-polyploidization history and plant inulin production.</title>
        <authorList>
            <person name="Fan W."/>
            <person name="Wang S."/>
            <person name="Wang H."/>
            <person name="Wang A."/>
            <person name="Jiang F."/>
            <person name="Liu H."/>
            <person name="Zhao H."/>
            <person name="Xu D."/>
            <person name="Zhang Y."/>
        </authorList>
    </citation>
    <scope>NUCLEOTIDE SEQUENCE [LARGE SCALE GENOMIC DNA]</scope>
    <source>
        <strain evidence="2">cv. Punajuju</strain>
    </source>
</reference>
<sequence length="118" mass="13634">MIHRYRLGVSRRDCHAVMSRVRVAEAVTVDHKPSRNDEKDRIRAMIAWLLKLVFLEPGEDRNAFKGLAYKRDAPLYLEWAADNILSDDPNFINDKEKSCVVGEHETKQALLQQDLEGK</sequence>
<proteinExistence type="predicted"/>
<reference evidence="1 2" key="2">
    <citation type="journal article" date="2022" name="Mol. Ecol. Resour.">
        <title>The genomes of chicory, endive, great burdock and yacon provide insights into Asteraceae paleo-polyploidization history and plant inulin production.</title>
        <authorList>
            <person name="Fan W."/>
            <person name="Wang S."/>
            <person name="Wang H."/>
            <person name="Wang A."/>
            <person name="Jiang F."/>
            <person name="Liu H."/>
            <person name="Zhao H."/>
            <person name="Xu D."/>
            <person name="Zhang Y."/>
        </authorList>
    </citation>
    <scope>NUCLEOTIDE SEQUENCE [LARGE SCALE GENOMIC DNA]</scope>
    <source>
        <strain evidence="2">cv. Punajuju</strain>
        <tissue evidence="1">Leaves</tissue>
    </source>
</reference>
<evidence type="ECO:0000313" key="1">
    <source>
        <dbReference type="EMBL" id="KAI3781195.1"/>
    </source>
</evidence>
<accession>A0ACB9GDP3</accession>
<keyword evidence="2" id="KW-1185">Reference proteome</keyword>